<evidence type="ECO:0000256" key="2">
    <source>
        <dbReference type="PROSITE-ProRule" id="PRU01248"/>
    </source>
</evidence>
<dbReference type="Proteomes" id="UP000287547">
    <property type="component" value="Unassembled WGS sequence"/>
</dbReference>
<evidence type="ECO:0000259" key="4">
    <source>
        <dbReference type="PROSITE" id="PS51900"/>
    </source>
</evidence>
<dbReference type="InterPro" id="IPR004107">
    <property type="entry name" value="Integrase_SAM-like_N"/>
</dbReference>
<feature type="region of interest" description="Disordered" evidence="3">
    <location>
        <begin position="260"/>
        <end position="305"/>
    </location>
</feature>
<dbReference type="InterPro" id="IPR044068">
    <property type="entry name" value="CB"/>
</dbReference>
<dbReference type="GO" id="GO:0003677">
    <property type="term" value="F:DNA binding"/>
    <property type="evidence" value="ECO:0007669"/>
    <property type="project" value="UniProtKB-UniRule"/>
</dbReference>
<keyword evidence="1 2" id="KW-0238">DNA-binding</keyword>
<dbReference type="SUPFAM" id="SSF56349">
    <property type="entry name" value="DNA breaking-rejoining enzymes"/>
    <property type="match status" value="1"/>
</dbReference>
<sequence>MWNTFSRWITYRWWSTEWQRGDPANRWQTAPLGSTPSLQPRAAVGIEEGRSVPASRAGDRVRSDLTNTSLPTEHGAVGCRGETRSHPTGKTSLRSRSRRRTTDSITHSTAHPEVAMAWTEQISARTWRVRYRTGNRHITSIYGFPTKLAAQACVARLNHNDHTHRPTMGPTKITLGEWVATWFTALDLDPRTIDNYRSLLRCHILLRWGAIPLTAITTLSINRWIIDLHALGYANTTIASILKLLSMILTDAADEGLMPANSIHRRRRRGRRSHRIPPEKSGPHPPKSSASPTKPVHSAARPRAY</sequence>
<dbReference type="InterPro" id="IPR010998">
    <property type="entry name" value="Integrase_recombinase_N"/>
</dbReference>
<dbReference type="PROSITE" id="PS51900">
    <property type="entry name" value="CB"/>
    <property type="match status" value="1"/>
</dbReference>
<evidence type="ECO:0000256" key="1">
    <source>
        <dbReference type="ARBA" id="ARBA00023125"/>
    </source>
</evidence>
<dbReference type="InterPro" id="IPR011010">
    <property type="entry name" value="DNA_brk_join_enz"/>
</dbReference>
<name>A0A428Z0R8_KIBAR</name>
<evidence type="ECO:0000313" key="5">
    <source>
        <dbReference type="EMBL" id="RSM77810.1"/>
    </source>
</evidence>
<proteinExistence type="predicted"/>
<dbReference type="OrthoDB" id="4529782at2"/>
<feature type="domain" description="Core-binding (CB)" evidence="4">
    <location>
        <begin position="173"/>
        <end position="253"/>
    </location>
</feature>
<dbReference type="AlphaFoldDB" id="A0A428Z0R8"/>
<protein>
    <recommendedName>
        <fullName evidence="4">Core-binding (CB) domain-containing protein</fullName>
    </recommendedName>
</protein>
<feature type="region of interest" description="Disordered" evidence="3">
    <location>
        <begin position="49"/>
        <end position="106"/>
    </location>
</feature>
<comment type="caution">
    <text evidence="5">The sequence shown here is derived from an EMBL/GenBank/DDBJ whole genome shotgun (WGS) entry which is preliminary data.</text>
</comment>
<evidence type="ECO:0000256" key="3">
    <source>
        <dbReference type="SAM" id="MobiDB-lite"/>
    </source>
</evidence>
<evidence type="ECO:0000313" key="6">
    <source>
        <dbReference type="Proteomes" id="UP000287547"/>
    </source>
</evidence>
<dbReference type="GO" id="GO:0015074">
    <property type="term" value="P:DNA integration"/>
    <property type="evidence" value="ECO:0007669"/>
    <property type="project" value="InterPro"/>
</dbReference>
<reference evidence="5 6" key="1">
    <citation type="submission" date="2018-05" db="EMBL/GenBank/DDBJ databases">
        <title>Evolution of GPA BGCs.</title>
        <authorList>
            <person name="Waglechner N."/>
            <person name="Wright G.D."/>
        </authorList>
    </citation>
    <scope>NUCLEOTIDE SEQUENCE [LARGE SCALE GENOMIC DNA]</scope>
    <source>
        <strain evidence="5 6">A82846</strain>
    </source>
</reference>
<dbReference type="Gene3D" id="1.10.150.130">
    <property type="match status" value="1"/>
</dbReference>
<dbReference type="EMBL" id="QHKI01000039">
    <property type="protein sequence ID" value="RSM77810.1"/>
    <property type="molecule type" value="Genomic_DNA"/>
</dbReference>
<feature type="compositionally biased region" description="Basic residues" evidence="3">
    <location>
        <begin position="263"/>
        <end position="275"/>
    </location>
</feature>
<organism evidence="5 6">
    <name type="scientific">Kibdelosporangium aridum</name>
    <dbReference type="NCBI Taxonomy" id="2030"/>
    <lineage>
        <taxon>Bacteria</taxon>
        <taxon>Bacillati</taxon>
        <taxon>Actinomycetota</taxon>
        <taxon>Actinomycetes</taxon>
        <taxon>Pseudonocardiales</taxon>
        <taxon>Pseudonocardiaceae</taxon>
        <taxon>Kibdelosporangium</taxon>
    </lineage>
</organism>
<gene>
    <name evidence="5" type="ORF">DMH04_34395</name>
</gene>
<accession>A0A428Z0R8</accession>
<dbReference type="Pfam" id="PF14659">
    <property type="entry name" value="Phage_int_SAM_3"/>
    <property type="match status" value="1"/>
</dbReference>